<evidence type="ECO:0000256" key="4">
    <source>
        <dbReference type="PROSITE-ProRule" id="PRU00723"/>
    </source>
</evidence>
<evidence type="ECO:0000256" key="2">
    <source>
        <dbReference type="ARBA" id="ARBA00022771"/>
    </source>
</evidence>
<evidence type="ECO:0000256" key="5">
    <source>
        <dbReference type="SAM" id="MobiDB-lite"/>
    </source>
</evidence>
<feature type="compositionally biased region" description="Low complexity" evidence="5">
    <location>
        <begin position="271"/>
        <end position="296"/>
    </location>
</feature>
<gene>
    <name evidence="7" type="ORF">CONLIGDRAFT_683672</name>
</gene>
<evidence type="ECO:0000313" key="8">
    <source>
        <dbReference type="Proteomes" id="UP000182658"/>
    </source>
</evidence>
<protein>
    <recommendedName>
        <fullName evidence="6">C3H1-type domain-containing protein</fullName>
    </recommendedName>
</protein>
<feature type="compositionally biased region" description="Low complexity" evidence="5">
    <location>
        <begin position="469"/>
        <end position="485"/>
    </location>
</feature>
<dbReference type="SMART" id="SM00356">
    <property type="entry name" value="ZnF_C3H1"/>
    <property type="match status" value="1"/>
</dbReference>
<dbReference type="PANTHER" id="PTHR21099:SF2">
    <property type="entry name" value="SI:CH211-113E8.11"/>
    <property type="match status" value="1"/>
</dbReference>
<dbReference type="PROSITE" id="PS50103">
    <property type="entry name" value="ZF_C3H1"/>
    <property type="match status" value="1"/>
</dbReference>
<dbReference type="Gene3D" id="4.10.1000.10">
    <property type="entry name" value="Zinc finger, CCCH-type"/>
    <property type="match status" value="1"/>
</dbReference>
<dbReference type="STRING" id="1408157.A0A1J7IGY1"/>
<feature type="compositionally biased region" description="Low complexity" evidence="5">
    <location>
        <begin position="187"/>
        <end position="218"/>
    </location>
</feature>
<evidence type="ECO:0000256" key="3">
    <source>
        <dbReference type="ARBA" id="ARBA00022833"/>
    </source>
</evidence>
<dbReference type="CDD" id="cd23954">
    <property type="entry name" value="AMO1_CTD"/>
    <property type="match status" value="1"/>
</dbReference>
<dbReference type="Pfam" id="PF18044">
    <property type="entry name" value="zf-CCCH_4"/>
    <property type="match status" value="1"/>
</dbReference>
<feature type="compositionally biased region" description="Polar residues" evidence="5">
    <location>
        <begin position="253"/>
        <end position="266"/>
    </location>
</feature>
<reference evidence="7 8" key="1">
    <citation type="submission" date="2016-10" db="EMBL/GenBank/DDBJ databases">
        <title>Draft genome sequence of Coniochaeta ligniaria NRRL30616, a lignocellulolytic fungus for bioabatement of inhibitors in plant biomass hydrolysates.</title>
        <authorList>
            <consortium name="DOE Joint Genome Institute"/>
            <person name="Jimenez D.J."/>
            <person name="Hector R.E."/>
            <person name="Riley R."/>
            <person name="Sun H."/>
            <person name="Grigoriev I.V."/>
            <person name="Van Elsas J.D."/>
            <person name="Nichols N.N."/>
        </authorList>
    </citation>
    <scope>NUCLEOTIDE SEQUENCE [LARGE SCALE GENOMIC DNA]</scope>
    <source>
        <strain evidence="7 8">NRRL 30616</strain>
    </source>
</reference>
<feature type="compositionally biased region" description="Polar residues" evidence="5">
    <location>
        <begin position="501"/>
        <end position="515"/>
    </location>
</feature>
<dbReference type="AlphaFoldDB" id="A0A1J7IGY1"/>
<dbReference type="PANTHER" id="PTHR21099">
    <property type="entry name" value="RAD201"/>
    <property type="match status" value="1"/>
</dbReference>
<evidence type="ECO:0000313" key="7">
    <source>
        <dbReference type="EMBL" id="OIW26718.1"/>
    </source>
</evidence>
<organism evidence="7 8">
    <name type="scientific">Coniochaeta ligniaria NRRL 30616</name>
    <dbReference type="NCBI Taxonomy" id="1408157"/>
    <lineage>
        <taxon>Eukaryota</taxon>
        <taxon>Fungi</taxon>
        <taxon>Dikarya</taxon>
        <taxon>Ascomycota</taxon>
        <taxon>Pezizomycotina</taxon>
        <taxon>Sordariomycetes</taxon>
        <taxon>Sordariomycetidae</taxon>
        <taxon>Coniochaetales</taxon>
        <taxon>Coniochaetaceae</taxon>
        <taxon>Coniochaeta</taxon>
    </lineage>
</organism>
<feature type="compositionally biased region" description="Polar residues" evidence="5">
    <location>
        <begin position="27"/>
        <end position="47"/>
    </location>
</feature>
<dbReference type="OrthoDB" id="20729at2759"/>
<name>A0A1J7IGY1_9PEZI</name>
<evidence type="ECO:0000259" key="6">
    <source>
        <dbReference type="PROSITE" id="PS50103"/>
    </source>
</evidence>
<keyword evidence="3 4" id="KW-0862">Zinc</keyword>
<dbReference type="InterPro" id="IPR000571">
    <property type="entry name" value="Znf_CCCH"/>
</dbReference>
<keyword evidence="2 4" id="KW-0863">Zinc-finger</keyword>
<keyword evidence="1 4" id="KW-0479">Metal-binding</keyword>
<sequence length="606" mass="62562">MAICRFYQQGYCKFGDSCRFEHPGANRQPQSTNRFGALSGGTSSAMGRQQEHPYNLSKEVIQRDLSEERPAWILSAYGPGRDAPEQLFGGYPREQSPEEIRLHYMQGLMAGNPQAAINEIDGLNQTAQQQIQAALANLDGAIQFVVDAGNKHPNRRDICQQGTVPGGTTGEFAVGKPRNPAFGGGQATAFGAPANAFGAPSQPANAFSSPSQPSQPSAGGFGQPSALGQKPNPFGTPAFGQPAKPAATPAFGQASQPVSAFGQSSALGAKPSAFGAPAFGQPAQPAAAPAFGQPSSTPAFGQPSQPGTAFGQSSGLGQKPNPWGAPAGGSTASPFANTAAQQPAAQNPFGAAPQQQQNASPFGQAPPAQPAANPFGQQAPAQPSAFGQQQQAQSNAFGQKQPSQPSPFGQQQPAQANPFGSKPAANNAMDTSSTPAAQNPFAASKPAASNPFGSAAPASSPFTQQPAVSAPANAPTGPSAASAPSNPYPPTASRQHPPITAYSTRGPQGELTSFQGQPVTYQLPVGRGGENKKPVPMVRKPDGSLAKVWFPDGAPGYTPDTEAADQSLYQKQEVVDSWKTFVAHGQFVDGVMPEVPPRREWCAWDF</sequence>
<dbReference type="InParanoid" id="A0A1J7IGY1"/>
<feature type="domain" description="C3H1-type" evidence="6">
    <location>
        <begin position="1"/>
        <end position="25"/>
    </location>
</feature>
<keyword evidence="8" id="KW-1185">Reference proteome</keyword>
<feature type="compositionally biased region" description="Low complexity" evidence="5">
    <location>
        <begin position="336"/>
        <end position="416"/>
    </location>
</feature>
<dbReference type="EMBL" id="KV875100">
    <property type="protein sequence ID" value="OIW26718.1"/>
    <property type="molecule type" value="Genomic_DNA"/>
</dbReference>
<proteinExistence type="predicted"/>
<dbReference type="Proteomes" id="UP000182658">
    <property type="component" value="Unassembled WGS sequence"/>
</dbReference>
<feature type="compositionally biased region" description="Polar residues" evidence="5">
    <location>
        <begin position="428"/>
        <end position="437"/>
    </location>
</feature>
<dbReference type="GO" id="GO:0005634">
    <property type="term" value="C:nucleus"/>
    <property type="evidence" value="ECO:0007669"/>
    <property type="project" value="TreeGrafter"/>
</dbReference>
<accession>A0A1J7IGY1</accession>
<feature type="region of interest" description="Disordered" evidence="5">
    <location>
        <begin position="24"/>
        <end position="53"/>
    </location>
</feature>
<evidence type="ECO:0000256" key="1">
    <source>
        <dbReference type="ARBA" id="ARBA00022723"/>
    </source>
</evidence>
<feature type="compositionally biased region" description="Polar residues" evidence="5">
    <location>
        <begin position="297"/>
        <end position="316"/>
    </location>
</feature>
<feature type="region of interest" description="Disordered" evidence="5">
    <location>
        <begin position="153"/>
        <end position="515"/>
    </location>
</feature>
<dbReference type="GO" id="GO:0008270">
    <property type="term" value="F:zinc ion binding"/>
    <property type="evidence" value="ECO:0007669"/>
    <property type="project" value="UniProtKB-KW"/>
</dbReference>
<dbReference type="InterPro" id="IPR036855">
    <property type="entry name" value="Znf_CCCH_sf"/>
</dbReference>
<dbReference type="InterPro" id="IPR041367">
    <property type="entry name" value="Znf-CCCH_4"/>
</dbReference>
<dbReference type="SUPFAM" id="SSF90229">
    <property type="entry name" value="CCCH zinc finger"/>
    <property type="match status" value="1"/>
</dbReference>
<feature type="zinc finger region" description="C3H1-type" evidence="4">
    <location>
        <begin position="1"/>
        <end position="25"/>
    </location>
</feature>